<name>A0A7U0R6W0_9VIRU</name>
<evidence type="ECO:0000256" key="13">
    <source>
        <dbReference type="ARBA" id="ARBA00046037"/>
    </source>
</evidence>
<keyword evidence="7" id="KW-1040">Host Golgi apparatus</keyword>
<evidence type="ECO:0000256" key="6">
    <source>
        <dbReference type="ARBA" id="ARBA00022679"/>
    </source>
</evidence>
<dbReference type="GO" id="GO:0039694">
    <property type="term" value="P:viral RNA genome replication"/>
    <property type="evidence" value="ECO:0007669"/>
    <property type="project" value="InterPro"/>
</dbReference>
<evidence type="ECO:0000256" key="9">
    <source>
        <dbReference type="ARBA" id="ARBA00023184"/>
    </source>
</evidence>
<dbReference type="GO" id="GO:0044177">
    <property type="term" value="C:host cell Golgi apparatus"/>
    <property type="evidence" value="ECO:0007669"/>
    <property type="project" value="UniProtKB-SubCell"/>
</dbReference>
<comment type="function">
    <text evidence="13">RNA-dependent RNA polymerase, which is responsible for the replication and transcription of the viral RNA genome using antigenomic RNA as an intermediate. During transcription, synthesizes subgenomic RNAs and assures their capping by a cap-snatching mechanism, which involves the endonuclease activity cleaving the host capped pre-mRNAs. These short capped RNAs are then used as primers for viral transcription. The 3'-end of subgenomic mRNAs molecules are not polyadenylated. During replication, the polymerase binds the 5' and 3' vRNA extremities at distinct sites. In turn, significant conformational changes occur in the polymerase and in vRNA to initiate active RNA synthesis. As a consequence of the use of the same enzyme for both transcription and replication, these mechanisms need to be well coordinated.</text>
</comment>
<dbReference type="PROSITE" id="PS50525">
    <property type="entry name" value="RDRP_SSRNA_NEG_SEG"/>
    <property type="match status" value="1"/>
</dbReference>
<organism evidence="15">
    <name type="scientific">Soybean thrips associated tenui-like virus 1</name>
    <dbReference type="NCBI Taxonomy" id="2805428"/>
    <lineage>
        <taxon>Viruses</taxon>
        <taxon>Riboviria</taxon>
        <taxon>Orthornavirae</taxon>
        <taxon>Negarnaviricota</taxon>
        <taxon>Polyploviricotina</taxon>
        <taxon>Bunyaviricetes</taxon>
        <taxon>Hareavirales</taxon>
        <taxon>Phenuiviridae</taxon>
    </lineage>
</organism>
<dbReference type="GO" id="GO:0044172">
    <property type="term" value="C:host cell endoplasmic reticulum-Golgi intermediate compartment"/>
    <property type="evidence" value="ECO:0007669"/>
    <property type="project" value="UniProtKB-SubCell"/>
</dbReference>
<dbReference type="Pfam" id="PF04196">
    <property type="entry name" value="Bunya_RdRp"/>
    <property type="match status" value="1"/>
</dbReference>
<dbReference type="EMBL" id="MT224144">
    <property type="protein sequence ID" value="QQX28932.1"/>
    <property type="molecule type" value="Viral_cRNA"/>
</dbReference>
<keyword evidence="9" id="KW-1038">Host endoplasmic reticulum</keyword>
<feature type="domain" description="RdRp catalytic" evidence="14">
    <location>
        <begin position="1392"/>
        <end position="1582"/>
    </location>
</feature>
<dbReference type="InterPro" id="IPR007322">
    <property type="entry name" value="RNA_pol_bunyavir"/>
</dbReference>
<keyword evidence="15" id="KW-0696">RNA-directed RNA polymerase</keyword>
<proteinExistence type="predicted"/>
<evidence type="ECO:0000259" key="14">
    <source>
        <dbReference type="PROSITE" id="PS50525"/>
    </source>
</evidence>
<evidence type="ECO:0000256" key="12">
    <source>
        <dbReference type="ARBA" id="ARBA00031012"/>
    </source>
</evidence>
<keyword evidence="15" id="KW-0548">Nucleotidyltransferase</keyword>
<dbReference type="InterPro" id="IPR022531">
    <property type="entry name" value="L_PA-C-like"/>
</dbReference>
<evidence type="ECO:0000256" key="4">
    <source>
        <dbReference type="ARBA" id="ARBA00012494"/>
    </source>
</evidence>
<dbReference type="GO" id="GO:0006351">
    <property type="term" value="P:DNA-templated transcription"/>
    <property type="evidence" value="ECO:0007669"/>
    <property type="project" value="InterPro"/>
</dbReference>
<evidence type="ECO:0000256" key="2">
    <source>
        <dbReference type="ARBA" id="ARBA00004328"/>
    </source>
</evidence>
<keyword evidence="8" id="KW-0946">Virion</keyword>
<dbReference type="InterPro" id="IPR007099">
    <property type="entry name" value="RNA-dir_pol_NSvirus"/>
</dbReference>
<evidence type="ECO:0000256" key="1">
    <source>
        <dbReference type="ARBA" id="ARBA00004136"/>
    </source>
</evidence>
<evidence type="ECO:0000256" key="8">
    <source>
        <dbReference type="ARBA" id="ARBA00022844"/>
    </source>
</evidence>
<dbReference type="GO" id="GO:0044423">
    <property type="term" value="C:virion component"/>
    <property type="evidence" value="ECO:0007669"/>
    <property type="project" value="UniProtKB-KW"/>
</dbReference>
<dbReference type="GO" id="GO:0003968">
    <property type="term" value="F:RNA-directed RNA polymerase activity"/>
    <property type="evidence" value="ECO:0007669"/>
    <property type="project" value="UniProtKB-KW"/>
</dbReference>
<reference evidence="15" key="1">
    <citation type="journal article" date="2020" name="Viruses">
        <title>Soybean Thrips (Thysanoptera: Thripidae) Harbor Highly Diverse Populations of Arthropod, Fungal and Plant Viruses.</title>
        <authorList>
            <person name="Thekke-Veetil T."/>
            <person name="Lagos-Kutz D."/>
            <person name="McCoppin N.K."/>
            <person name="Hartman G.L."/>
            <person name="Ju H.K."/>
            <person name="Lim H.S."/>
            <person name="Domier L.L."/>
        </authorList>
    </citation>
    <scope>NUCLEOTIDE SEQUENCE</scope>
    <source>
        <strain evidence="15">STN1</strain>
    </source>
</reference>
<evidence type="ECO:0000256" key="7">
    <source>
        <dbReference type="ARBA" id="ARBA00022812"/>
    </source>
</evidence>
<accession>A0A7U0R6W0</accession>
<keyword evidence="6" id="KW-0808">Transferase</keyword>
<dbReference type="Pfam" id="PF12603">
    <property type="entry name" value="L_PA-C-like"/>
    <property type="match status" value="1"/>
</dbReference>
<protein>
    <recommendedName>
        <fullName evidence="5">RNA-directed RNA polymerase L</fullName>
        <ecNumber evidence="4">2.7.7.48</ecNumber>
    </recommendedName>
    <alternativeName>
        <fullName evidence="10">Large structural protein</fullName>
    </alternativeName>
    <alternativeName>
        <fullName evidence="12">Replicase</fullName>
    </alternativeName>
    <alternativeName>
        <fullName evidence="11">Transcriptase</fullName>
    </alternativeName>
</protein>
<comment type="subcellular location">
    <subcellularLocation>
        <location evidence="1">Host Golgi apparatus</location>
    </subcellularLocation>
    <subcellularLocation>
        <location evidence="3">Host endoplasmic reticulum-Golgi intermediate compartment</location>
    </subcellularLocation>
    <subcellularLocation>
        <location evidence="2">Virion</location>
    </subcellularLocation>
</comment>
<evidence type="ECO:0000256" key="5">
    <source>
        <dbReference type="ARBA" id="ARBA00018602"/>
    </source>
</evidence>
<evidence type="ECO:0000313" key="15">
    <source>
        <dbReference type="EMBL" id="QQX28932.1"/>
    </source>
</evidence>
<sequence length="2753" mass="318132">MNKDKEKFYESFLNLILKDKFIQVNEFVNDIIPHLPYLDTLRGKTLIDQLFKKELNSDDVELLSVIFDLRIDSEIPDLKSYGRKYSGQIKLTKISNGSIMMSKSGITANLQNDIYKRLGLVKNRMEKIVKPESFMETAYCSNFVLRAASVVPQLRLTQENIRATEDISNDMGLKNPNSWTAINWILHDPKFKILYNGSIKVISNISFTTQNLHLVMYDGRALYYCPSLSVGGRVYLMPLSALQPDGSDDFLMQLCVGLGHERMTKNYFNEYKDTKSYLNEICARLYPGLDYSTMSILAISLLFSQRFKVCIKFYSSRDPLAAESRIAESCLGLLFSVNQSGSVNSPVLSIVTMEKHHSYTYMARFRNNVMLNDEILARLPQNKVAKDRKEIPFIKAYDMAFEQAYLNPTALFSMNKTSKGVHSLPMKISDATIDRDLPEVEMDIDNEREQIVFTIKTAPNCDSVIGDSIYGEDNNETKYIISTANMSKVCHEFTFSIFGTDDVKFMDVGLINGVGDNMSPDFLYVSNISNGGIRVLVSEFGTTMGSAKSYFEEKMEKYMRPLKSKSETYNCSIEYVVLVVNEHGINHNSPSMNSKFINELVYRYRVSRKMYNLLREMNLVKDSIEEDKAISEIRNLLSANSINWENNLLKPITMDHINSFKETMNPIELATYEENLLKDLPDVIMEVSENLIKISDLNKSGEMDSYNSKLISEMTQSYWESVPDIDTRSDMKAVVQVPLLIQIPNSEILMSEDLRRDDFLSTVIDSDDATLNAWIQACFDRHYNTDDITLDGEIALAHIEPKDQFWTTEKLKPLRSKFKRVKVKLSINDSIDLAKLGVQASKYKQDIRVQAYRKAKSAPFSKYTNTDDIQNFIDHECISIESQLLEPLVRDFSLNSIIKRAQDVHNFEDSKTLRDLSFEFLRTKIGRYCSLISDIGTEIAVSLPQNCQKDEYIMKPLKHHPVDMLIKPTNLNSKIFFSLRFKSKDYEMTDNTLFKNASLHGDYYITDFISLDLGRLQNWIRLESLALALFVFWLEFYQVFWFDKPVLDLFKKDSRVYKMLWFCIILALNDKHYVEEVITNMRYIYMEAFSSSPEVPRPEKMFEKFPLYFKDRLELHMVKRSILLIDNVKRNKTTVSVEHNNFIMKGLKNPFLGKDELDDLTDQDQMLNLMYLGYLHNKDTSAEDNAVGQMIQKIMGWETKAKFLDESRLGIDEPTDFKELEYSPKFVKLICANALHLLKTRHGQDPKKLIEDSILRYLSRELLEEFATLKASSNFGEMWYVYSNKMKYKRAKVVEKLVEYLEENKNPDCTKIMHLLSQALGDLYKHKGLHVCIFKKNQHGGLREIYVLDLPSRIVQKVIESMSKAISLFFPSETMVHPKNKFDIPRRHYEESKRTFAKSFSTFAVSADAKKWNQGHHVSKFMLMLIQLTPTYMHGTIIKILQLWHHKKIMIPLTLIEFFDSHRDTKLYDEILDQVRDAYLGRISVPWMKPGSTYIETTTGMMQGILHYTSSLYHTLYQEFLNKTFSTHIPRLLMGVSQRIIINCMQSSDDSAMIVSIQNSEDKDQHALNRVIVSSMFKLKAKWGLKLGIYDSIKTTSMMYHCLEFNSEFFFLYGIHRPTFRWVNSAIMLSDQDTFVDRMRETHTSLTDINRGGGAILATAMYELASALLHYRSMGSTVSDAWPLMSKRLCSIPDPALGFFPLSHPLAAGVTDFDYNLWLLCSKTPLGLKYSKMLSMEYRDKTIDKKAITLETISISTFTKLSLRTGGDRKRYDQLTERLGMDSEWIQKINENPYLLYRSPENKEELQQKMRVKVSSPGFRNSVVKSNYLTRTISQSVYALTRAVFSSNISYVGSNKGENIVSKTTLCWEAAQSNIELRDYIDTNVIELNKVILSFHKWQPQGSISIDKILQVFISFLHHDLKNELLDGNNESINTFRKAILNLFGPIYNEEDWIRKCASFFSVNVVMCGVKEEEIFVNTVEDIIAIRINQNGTFDYAVNVLENSPPIQKTMSPEEELFFFPMLSDYITIHQNLQSSALSFKLLCPMRTMRGRSTTKIIISGAENMNNLRLEDLVRWKWWNKPRRSDIIEVLELEWTRIKSKIKWLRDTCVETLEASPFIDQIQLRTFIARRAQEVRSVVILGSGVKSHFGVTTMTTLIRDNASNCASFKAIEDETAKEIANSYETLLHISSMIGATPLNQQKKLAYVSDLLISCDDIITNYNMTRSKRTRLSVLKELLLDQTEMICSPLYTKNEVINACREIWVKSKSISEDEHTSFVFDNDDEDLDEEQILYAQKCFSFDYDVYLDELLKLYVPDEDDLYLFLVSKKGTNLINVFMRNPVDLCTIDRLKEAIQESRSAFPMIVDKIANLRIGCYGYYEVAQKFMNGRYEGPGVWVGRFDDVVVNIHVNTKKDTTYISKICVSKHEKDTFYNYLREWCSQNDVDNSIWVEEKLEKGAQIIGKVLNFSRTGSSETACPLVLDEKLLFYQDRNPMNIRLDLDHNALRLKALMPSKVGNRTSNVTILSIGLGSNVVNMRAGDTMIRDFVAQGRLEWPEWLWDWVLWRSSRKEDSPTSMATILTNIGALSDQEEAVKSSIRDVDPEEFKRWVHNLWMNTVRRRRLIKPLLQRTQAEPLQPETTPDFMLSIYSQMNDMASQMEHLMDKVVESIDTMMEPDDNTMELNNRLDLSHPILEGLMDMIASGPTLTRMHSNIMSDIPIDINFQGHVKLLQFLYNKDNITCIKPYSVDNNDDWF</sequence>
<evidence type="ECO:0000256" key="3">
    <source>
        <dbReference type="ARBA" id="ARBA00004452"/>
    </source>
</evidence>
<dbReference type="EC" id="2.7.7.48" evidence="4"/>
<evidence type="ECO:0000256" key="10">
    <source>
        <dbReference type="ARBA" id="ARBA00030285"/>
    </source>
</evidence>
<evidence type="ECO:0000256" key="11">
    <source>
        <dbReference type="ARBA" id="ARBA00030436"/>
    </source>
</evidence>